<dbReference type="RefSeq" id="WP_345627016.1">
    <property type="nucleotide sequence ID" value="NZ_BAABJQ010000003.1"/>
</dbReference>
<evidence type="ECO:0000313" key="2">
    <source>
        <dbReference type="Proteomes" id="UP001501570"/>
    </source>
</evidence>
<gene>
    <name evidence="1" type="ORF">GCM10023322_12990</name>
</gene>
<accession>A0ABP9RMM9</accession>
<dbReference type="Proteomes" id="UP001501570">
    <property type="component" value="Unassembled WGS sequence"/>
</dbReference>
<keyword evidence="2" id="KW-1185">Reference proteome</keyword>
<dbReference type="EMBL" id="BAABJQ010000003">
    <property type="protein sequence ID" value="GAA5180515.1"/>
    <property type="molecule type" value="Genomic_DNA"/>
</dbReference>
<name>A0ABP9RMM9_9ACTN</name>
<evidence type="ECO:0000313" key="1">
    <source>
        <dbReference type="EMBL" id="GAA5180515.1"/>
    </source>
</evidence>
<sequence length="189" mass="20715">MANDDEDKLGIDDLIPAAGGEWHGLLFDNPTLRLPPCLTWSLEFPFKDVARGGDASPVSVSVEWLPIPADSWRRVAGHHLSSATFGEPAEATVYYYLHRRFQSVDVRLTDQDNRSLRAVAALSGDIDGLGIDPVRADAWLTFTGITVSLHDVNSPEMALTRLRQFTDTTGLTIGPDSRTAGLRFLATPR</sequence>
<protein>
    <submittedName>
        <fullName evidence="1">Uncharacterized protein</fullName>
    </submittedName>
</protein>
<comment type="caution">
    <text evidence="1">The sequence shown here is derived from an EMBL/GenBank/DDBJ whole genome shotgun (WGS) entry which is preliminary data.</text>
</comment>
<reference evidence="2" key="1">
    <citation type="journal article" date="2019" name="Int. J. Syst. Evol. Microbiol.">
        <title>The Global Catalogue of Microorganisms (GCM) 10K type strain sequencing project: providing services to taxonomists for standard genome sequencing and annotation.</title>
        <authorList>
            <consortium name="The Broad Institute Genomics Platform"/>
            <consortium name="The Broad Institute Genome Sequencing Center for Infectious Disease"/>
            <person name="Wu L."/>
            <person name="Ma J."/>
        </authorList>
    </citation>
    <scope>NUCLEOTIDE SEQUENCE [LARGE SCALE GENOMIC DNA]</scope>
    <source>
        <strain evidence="2">JCM 18304</strain>
    </source>
</reference>
<organism evidence="1 2">
    <name type="scientific">Rugosimonospora acidiphila</name>
    <dbReference type="NCBI Taxonomy" id="556531"/>
    <lineage>
        <taxon>Bacteria</taxon>
        <taxon>Bacillati</taxon>
        <taxon>Actinomycetota</taxon>
        <taxon>Actinomycetes</taxon>
        <taxon>Micromonosporales</taxon>
        <taxon>Micromonosporaceae</taxon>
        <taxon>Rugosimonospora</taxon>
    </lineage>
</organism>
<proteinExistence type="predicted"/>